<dbReference type="InterPro" id="IPR004119">
    <property type="entry name" value="EcKL"/>
</dbReference>
<dbReference type="SUPFAM" id="SSF56112">
    <property type="entry name" value="Protein kinase-like (PK-like)"/>
    <property type="match status" value="1"/>
</dbReference>
<protein>
    <recommendedName>
        <fullName evidence="1">CHK kinase-like domain-containing protein</fullName>
    </recommendedName>
</protein>
<evidence type="ECO:0000313" key="2">
    <source>
        <dbReference type="EMBL" id="JAT13190.1"/>
    </source>
</evidence>
<dbReference type="SMART" id="SM00587">
    <property type="entry name" value="CHK"/>
    <property type="match status" value="1"/>
</dbReference>
<proteinExistence type="predicted"/>
<dbReference type="Pfam" id="PF02958">
    <property type="entry name" value="EcKL"/>
    <property type="match status" value="1"/>
</dbReference>
<dbReference type="InterPro" id="IPR015897">
    <property type="entry name" value="CHK_kinase-like"/>
</dbReference>
<dbReference type="Gene3D" id="3.90.1200.10">
    <property type="match status" value="1"/>
</dbReference>
<dbReference type="EMBL" id="GEBQ01026787">
    <property type="protein sequence ID" value="JAT13190.1"/>
    <property type="molecule type" value="Transcribed_RNA"/>
</dbReference>
<feature type="domain" description="CHK kinase-like" evidence="1">
    <location>
        <begin position="121"/>
        <end position="315"/>
    </location>
</feature>
<sequence>MSLEEPERLNEEFVRMFLQNGDENRSIVITKLYVNLVVPPGNNYGSCLRRVKVEYKQGNSEDIHNLSVVVKWISPILKDSFAQFSEIEHTFYECFLPETLKISQKVDFAPKTYMSSDPDVSILEDLKDSGFLMADRLKMLDFDHCRLYVNAAATFHAVSVAVHKKRPELVESIGVEKVFSNDLKSSIPVKRYYTVGVHFLADEMEYIDGYKKYSDVIRDSSNIVWDLTVEAHKRNAILNTLHQGDPWTTNMMFRYDSSGKVTEVKLLDFQGLRYSSPVNDLVFFLWTSATHEVRETKLEDLYHMYCNSLNEKLEEFGCSERLSYEQLLENLRLLSPMALILAANGIPLMINETPVDVDEVWTEKSEEVTVRNMLCRYYDDEYRKTHLPRILKQLESVGIFDYMKSCLPNKIKS</sequence>
<name>A0A1B6KP25_9HEMI</name>
<organism evidence="2">
    <name type="scientific">Graphocephala atropunctata</name>
    <dbReference type="NCBI Taxonomy" id="36148"/>
    <lineage>
        <taxon>Eukaryota</taxon>
        <taxon>Metazoa</taxon>
        <taxon>Ecdysozoa</taxon>
        <taxon>Arthropoda</taxon>
        <taxon>Hexapoda</taxon>
        <taxon>Insecta</taxon>
        <taxon>Pterygota</taxon>
        <taxon>Neoptera</taxon>
        <taxon>Paraneoptera</taxon>
        <taxon>Hemiptera</taxon>
        <taxon>Auchenorrhyncha</taxon>
        <taxon>Membracoidea</taxon>
        <taxon>Cicadellidae</taxon>
        <taxon>Cicadellinae</taxon>
        <taxon>Cicadellini</taxon>
        <taxon>Graphocephala</taxon>
    </lineage>
</organism>
<dbReference type="AlphaFoldDB" id="A0A1B6KP25"/>
<dbReference type="PANTHER" id="PTHR11012">
    <property type="entry name" value="PROTEIN KINASE-LIKE DOMAIN-CONTAINING"/>
    <property type="match status" value="1"/>
</dbReference>
<evidence type="ECO:0000259" key="1">
    <source>
        <dbReference type="SMART" id="SM00587"/>
    </source>
</evidence>
<dbReference type="InterPro" id="IPR011009">
    <property type="entry name" value="Kinase-like_dom_sf"/>
</dbReference>
<reference evidence="2" key="1">
    <citation type="submission" date="2015-11" db="EMBL/GenBank/DDBJ databases">
        <title>De novo transcriptome assembly of four potential Pierce s Disease insect vectors from Arizona vineyards.</title>
        <authorList>
            <person name="Tassone E.E."/>
        </authorList>
    </citation>
    <scope>NUCLEOTIDE SEQUENCE</scope>
</reference>
<dbReference type="PANTHER" id="PTHR11012:SF56">
    <property type="entry name" value="CHK KINASE-LIKE DOMAIN-CONTAINING PROTEIN-RELATED"/>
    <property type="match status" value="1"/>
</dbReference>
<accession>A0A1B6KP25</accession>
<gene>
    <name evidence="2" type="ORF">g.42902</name>
</gene>